<reference evidence="2" key="1">
    <citation type="submission" date="2012-04" db="EMBL/GenBank/DDBJ databases">
        <title>The Genome Sequence of Fusarium oxysporum melonis.</title>
        <authorList>
            <consortium name="The Broad Institute Genome Sequencing Platform"/>
            <person name="Ma L.-J."/>
            <person name="Gale L.R."/>
            <person name="Schwartz D.C."/>
            <person name="Zhou S."/>
            <person name="Corby-Kistler H."/>
            <person name="Young S.K."/>
            <person name="Zeng Q."/>
            <person name="Gargeya S."/>
            <person name="Fitzgerald M."/>
            <person name="Haas B."/>
            <person name="Abouelleil A."/>
            <person name="Alvarado L."/>
            <person name="Arachchi H.M."/>
            <person name="Berlin A."/>
            <person name="Brown A."/>
            <person name="Chapman S.B."/>
            <person name="Chen Z."/>
            <person name="Dunbar C."/>
            <person name="Freedman E."/>
            <person name="Gearin G."/>
            <person name="Goldberg J."/>
            <person name="Griggs A."/>
            <person name="Gujja S."/>
            <person name="Heiman D."/>
            <person name="Howarth C."/>
            <person name="Larson L."/>
            <person name="Lui A."/>
            <person name="MacDonald P.J.P."/>
            <person name="Montmayeur A."/>
            <person name="Murphy C."/>
            <person name="Neiman D."/>
            <person name="Pearson M."/>
            <person name="Priest M."/>
            <person name="Roberts A."/>
            <person name="Saif S."/>
            <person name="Shea T."/>
            <person name="Shenoy N."/>
            <person name="Sisk P."/>
            <person name="Stolte C."/>
            <person name="Sykes S."/>
            <person name="Wortman J."/>
            <person name="Nusbaum C."/>
            <person name="Birren B."/>
        </authorList>
    </citation>
    <scope>NUCLEOTIDE SEQUENCE</scope>
    <source>
        <strain evidence="2">26406</strain>
    </source>
</reference>
<evidence type="ECO:0000256" key="1">
    <source>
        <dbReference type="SAM" id="MobiDB-lite"/>
    </source>
</evidence>
<feature type="compositionally biased region" description="Low complexity" evidence="1">
    <location>
        <begin position="52"/>
        <end position="68"/>
    </location>
</feature>
<accession>W9YUY9</accession>
<name>W9YUY9_FUSOX</name>
<gene>
    <name evidence="2" type="ORF">FOMG_19830</name>
</gene>
<reference evidence="2" key="2">
    <citation type="submission" date="2014-02" db="EMBL/GenBank/DDBJ databases">
        <title>Annotation of the Genome Sequence of Fusarium oxysporum f. sp. melonis 26406.</title>
        <authorList>
            <consortium name="The Broad Institute Genomics Platform"/>
            <person name="Ma L.-J."/>
            <person name="Corby-Kistler H."/>
            <person name="Broz K."/>
            <person name="Gale L.R."/>
            <person name="Jonkers W."/>
            <person name="O'Donnell K."/>
            <person name="Ploetz R."/>
            <person name="Steinberg C."/>
            <person name="Schwartz D.C."/>
            <person name="VanEtten H."/>
            <person name="Zhou S."/>
            <person name="Young S.K."/>
            <person name="Zeng Q."/>
            <person name="Gargeya S."/>
            <person name="Fitzgerald M."/>
            <person name="Abouelleil A."/>
            <person name="Alvarado L."/>
            <person name="Chapman S.B."/>
            <person name="Gainer-Dewar J."/>
            <person name="Goldberg J."/>
            <person name="Griggs A."/>
            <person name="Gujja S."/>
            <person name="Hansen M."/>
            <person name="Howarth C."/>
            <person name="Imamovic A."/>
            <person name="Ireland A."/>
            <person name="Larimer J."/>
            <person name="McCowan C."/>
            <person name="Murphy C."/>
            <person name="Pearson M."/>
            <person name="Poon T.W."/>
            <person name="Priest M."/>
            <person name="Roberts A."/>
            <person name="Saif S."/>
            <person name="Shea T."/>
            <person name="Sykes S."/>
            <person name="Wortman J."/>
            <person name="Nusbaum C."/>
            <person name="Birren B."/>
        </authorList>
    </citation>
    <scope>NUCLEOTIDE SEQUENCE</scope>
    <source>
        <strain evidence="2">26406</strain>
    </source>
</reference>
<evidence type="ECO:0000313" key="2">
    <source>
        <dbReference type="EMBL" id="EXK23389.1"/>
    </source>
</evidence>
<dbReference type="EMBL" id="KI980948">
    <property type="protein sequence ID" value="EXK23389.1"/>
    <property type="molecule type" value="Genomic_DNA"/>
</dbReference>
<dbReference type="VEuPathDB" id="FungiDB:FOMG_19830"/>
<protein>
    <submittedName>
        <fullName evidence="2">Uncharacterized protein</fullName>
    </submittedName>
</protein>
<proteinExistence type="predicted"/>
<feature type="region of interest" description="Disordered" evidence="1">
    <location>
        <begin position="1"/>
        <end position="74"/>
    </location>
</feature>
<organism evidence="2">
    <name type="scientific">Fusarium oxysporum f. sp. melonis 26406</name>
    <dbReference type="NCBI Taxonomy" id="1089452"/>
    <lineage>
        <taxon>Eukaryota</taxon>
        <taxon>Fungi</taxon>
        <taxon>Dikarya</taxon>
        <taxon>Ascomycota</taxon>
        <taxon>Pezizomycotina</taxon>
        <taxon>Sordariomycetes</taxon>
        <taxon>Hypocreomycetidae</taxon>
        <taxon>Hypocreales</taxon>
        <taxon>Nectriaceae</taxon>
        <taxon>Fusarium</taxon>
        <taxon>Fusarium oxysporum species complex</taxon>
    </lineage>
</organism>
<dbReference type="AlphaFoldDB" id="W9YUY9"/>
<dbReference type="Proteomes" id="UP000030703">
    <property type="component" value="Unassembled WGS sequence"/>
</dbReference>
<dbReference type="HOGENOM" id="CLU_2038171_0_0_1"/>
<sequence>MQPATPSKKRRRLIRDSASGAHAPHDDDNENDETPTQPNRGTAPSLRESDTSSLSYQSSHASHNSSPSKMFSSLGLYPTGVDRKILNLDNPDVPDALAELCIEMDTIATGSRVVPGYLEARKIVFASKPLTNS</sequence>
<dbReference type="OrthoDB" id="4161186at2759"/>